<organism evidence="4 5">
    <name type="scientific">Nocardia huaxiensis</name>
    <dbReference type="NCBI Taxonomy" id="2755382"/>
    <lineage>
        <taxon>Bacteria</taxon>
        <taxon>Bacillati</taxon>
        <taxon>Actinomycetota</taxon>
        <taxon>Actinomycetes</taxon>
        <taxon>Mycobacteriales</taxon>
        <taxon>Nocardiaceae</taxon>
        <taxon>Nocardia</taxon>
    </lineage>
</organism>
<feature type="transmembrane region" description="Helical" evidence="1">
    <location>
        <begin position="118"/>
        <end position="144"/>
    </location>
</feature>
<dbReference type="PANTHER" id="PTHR33987">
    <property type="entry name" value="CALCINEURIN-LIKE METALLO-PHOSPHOESTERASE SUPERFAMILY PROTEIN"/>
    <property type="match status" value="1"/>
</dbReference>
<dbReference type="SUPFAM" id="SSF56300">
    <property type="entry name" value="Metallo-dependent phosphatases"/>
    <property type="match status" value="1"/>
</dbReference>
<dbReference type="InterPro" id="IPR038607">
    <property type="entry name" value="PhoD-like_sf"/>
</dbReference>
<feature type="domain" description="Phosphatidic acid phosphatase type 2/haloperoxidase" evidence="2">
    <location>
        <begin position="256"/>
        <end position="364"/>
    </location>
</feature>
<evidence type="ECO:0000259" key="2">
    <source>
        <dbReference type="Pfam" id="PF01569"/>
    </source>
</evidence>
<feature type="transmembrane region" description="Helical" evidence="1">
    <location>
        <begin position="85"/>
        <end position="106"/>
    </location>
</feature>
<accession>A0A7D6ZDV7</accession>
<feature type="transmembrane region" description="Helical" evidence="1">
    <location>
        <begin position="224"/>
        <end position="246"/>
    </location>
</feature>
<dbReference type="InterPro" id="IPR000326">
    <property type="entry name" value="PAP2/HPO"/>
</dbReference>
<dbReference type="AlphaFoldDB" id="A0A7D6ZDV7"/>
<keyword evidence="5" id="KW-1185">Reference proteome</keyword>
<feature type="transmembrane region" description="Helical" evidence="1">
    <location>
        <begin position="410"/>
        <end position="432"/>
    </location>
</feature>
<protein>
    <submittedName>
        <fullName evidence="4">Alkaline phosphatase D family protein</fullName>
    </submittedName>
</protein>
<feature type="transmembrane region" description="Helical" evidence="1">
    <location>
        <begin position="444"/>
        <end position="463"/>
    </location>
</feature>
<feature type="transmembrane region" description="Helical" evidence="1">
    <location>
        <begin position="351"/>
        <end position="369"/>
    </location>
</feature>
<feature type="transmembrane region" description="Helical" evidence="1">
    <location>
        <begin position="494"/>
        <end position="513"/>
    </location>
</feature>
<evidence type="ECO:0000313" key="5">
    <source>
        <dbReference type="Proteomes" id="UP000515512"/>
    </source>
</evidence>
<proteinExistence type="predicted"/>
<evidence type="ECO:0000313" key="4">
    <source>
        <dbReference type="EMBL" id="QLY28579.1"/>
    </source>
</evidence>
<dbReference type="Pfam" id="PF01569">
    <property type="entry name" value="PAP2"/>
    <property type="match status" value="1"/>
</dbReference>
<evidence type="ECO:0000256" key="1">
    <source>
        <dbReference type="SAM" id="Phobius"/>
    </source>
</evidence>
<name>A0A7D6ZDV7_9NOCA</name>
<feature type="transmembrane region" description="Helical" evidence="1">
    <location>
        <begin position="470"/>
        <end position="488"/>
    </location>
</feature>
<feature type="transmembrane region" description="Helical" evidence="1">
    <location>
        <begin position="321"/>
        <end position="339"/>
    </location>
</feature>
<feature type="transmembrane region" description="Helical" evidence="1">
    <location>
        <begin position="296"/>
        <end position="316"/>
    </location>
</feature>
<dbReference type="SUPFAM" id="SSF48317">
    <property type="entry name" value="Acid phosphatase/Vanadium-dependent haloperoxidase"/>
    <property type="match status" value="1"/>
</dbReference>
<dbReference type="RefSeq" id="WP_181579785.1">
    <property type="nucleotide sequence ID" value="NZ_CP059399.1"/>
</dbReference>
<keyword evidence="1" id="KW-0472">Membrane</keyword>
<sequence>MHSRAHDRRRLELLGADRLHIFVPAIMSVGLLFWLASELRELVRTSGESSRAKRAGIDGHTVARFTTGTTRPDSPARQGLRPRPVYLLTALTLGGGAVYVAIGSIANFFQEPGWVADIAWLLVVSLGVTAAASYYGVIAATVFARYPTPPPEIRRPLTDSLLTTRPVSDGDWQGRPSWKLGAGFMAATAFAALLSLVVAASPYVVDGFDRWVAEWFHNLSIPAWTRFTNFAFSTESVLALVVLVGLATLRCRALAVAYAAATGFGLLASVALRAGIDRPRPPAGPMAGALDSYPSGHVIQAVIIAGLVPLAVATLLHRRGLITPLTLVFGAVAAGAAFDRIAHGTHWPTDVLGGAAIGLALVLGGRWIIDSPRAHVACRGCLWSPVAHTHPHPPRGIVPLTTSAASTVRMLAHVSAAAVALTLAVLTLTVGVPSSGEGFVFGSAIERPVQLALAGMVSLGALIGWRWEAIGAVLIAFAATALGIFAAIEYEPKFAMILVAGAMVPSVLLWLSWQHRRTAWELLILAVVTLLLLGGAWVGANRVYAIYFGPTHPDSSAPTLAVDRVEWVWAGALRTDALTVTTRLAHGYEQASLRVSAADGSTTADSIPVAAGEHRIARLSIAGLRPATAYTYTVMVDGEPDSSRGTGHFTTPADGPYSFRVTAGACARVGSNGAVFDALAAEQPLFHLALGDLHYANIEATDAEPFFNAYDRVLTQPGQAAFYRSAPTAYIWDDHDYGPNDAGADAPGRTASRTAYGTTVPHYPFASTGGTINQAFTIGRVRFVLTDTRSAETGTTMLGAEQLEWLITELTQASRTHALVVWASSVPWIGGAEPGADSWAGHPDERARIADAIAAAGIRNLVMVAGDAHMVAIDDGANSDYSAVGGYGFPVLHAAALDRPGNVKGGPYSAGAFPGGGQYGLLDITDTGAQLTVTLTGKRWDGTVLTTYRYTVPGPAPTP</sequence>
<dbReference type="Proteomes" id="UP000515512">
    <property type="component" value="Chromosome"/>
</dbReference>
<dbReference type="PANTHER" id="PTHR33987:SF1">
    <property type="entry name" value="CALCINEURIN-LIKE METALLO-PHOSPHOESTERASE SUPERFAMILY PROTEIN"/>
    <property type="match status" value="1"/>
</dbReference>
<feature type="transmembrane region" description="Helical" evidence="1">
    <location>
        <begin position="182"/>
        <end position="204"/>
    </location>
</feature>
<feature type="transmembrane region" description="Helical" evidence="1">
    <location>
        <begin position="253"/>
        <end position="276"/>
    </location>
</feature>
<gene>
    <name evidence="4" type="ORF">H0264_24930</name>
</gene>
<dbReference type="Gene3D" id="3.60.21.70">
    <property type="entry name" value="PhoD-like phosphatase"/>
    <property type="match status" value="1"/>
</dbReference>
<dbReference type="Gene3D" id="1.20.144.10">
    <property type="entry name" value="Phosphatidic acid phosphatase type 2/haloperoxidase"/>
    <property type="match status" value="1"/>
</dbReference>
<reference evidence="4 5" key="1">
    <citation type="submission" date="2020-07" db="EMBL/GenBank/DDBJ databases">
        <authorList>
            <person name="Zhuang K."/>
            <person name="Ran Y."/>
        </authorList>
    </citation>
    <scope>NUCLEOTIDE SEQUENCE [LARGE SCALE GENOMIC DNA]</scope>
    <source>
        <strain evidence="4 5">WCH-YHL-001</strain>
    </source>
</reference>
<dbReference type="InterPro" id="IPR036938">
    <property type="entry name" value="PAP2/HPO_sf"/>
</dbReference>
<dbReference type="EMBL" id="CP059399">
    <property type="protein sequence ID" value="QLY28579.1"/>
    <property type="molecule type" value="Genomic_DNA"/>
</dbReference>
<dbReference type="InterPro" id="IPR018946">
    <property type="entry name" value="PhoD-like_MPP"/>
</dbReference>
<feature type="domain" description="PhoD-like phosphatase metallophosphatase" evidence="3">
    <location>
        <begin position="698"/>
        <end position="876"/>
    </location>
</feature>
<dbReference type="Pfam" id="PF09423">
    <property type="entry name" value="PhoD"/>
    <property type="match status" value="1"/>
</dbReference>
<feature type="transmembrane region" description="Helical" evidence="1">
    <location>
        <begin position="520"/>
        <end position="540"/>
    </location>
</feature>
<keyword evidence="1" id="KW-1133">Transmembrane helix</keyword>
<dbReference type="KEGG" id="nhu:H0264_24930"/>
<dbReference type="InterPro" id="IPR029052">
    <property type="entry name" value="Metallo-depent_PP-like"/>
</dbReference>
<keyword evidence="1" id="KW-0812">Transmembrane</keyword>
<evidence type="ECO:0000259" key="3">
    <source>
        <dbReference type="Pfam" id="PF09423"/>
    </source>
</evidence>